<comment type="subcellular location">
    <subcellularLocation>
        <location evidence="1">Cell membrane</location>
        <topology evidence="1">Single-pass type I membrane protein</topology>
    </subcellularLocation>
</comment>
<dbReference type="InterPro" id="IPR004883">
    <property type="entry name" value="LOB"/>
</dbReference>
<dbReference type="InterPro" id="IPR032675">
    <property type="entry name" value="LRR_dom_sf"/>
</dbReference>
<evidence type="ECO:0000256" key="2">
    <source>
        <dbReference type="ARBA" id="ARBA00005474"/>
    </source>
</evidence>
<evidence type="ECO:0000256" key="4">
    <source>
        <dbReference type="ARBA" id="ARBA00022475"/>
    </source>
</evidence>
<keyword evidence="8 12" id="KW-1133">Transmembrane helix</keyword>
<dbReference type="InterPro" id="IPR055414">
    <property type="entry name" value="LRR_R13L4/SHOC2-like"/>
</dbReference>
<comment type="similarity">
    <text evidence="3">Belongs to the RLP family.</text>
</comment>
<evidence type="ECO:0000256" key="8">
    <source>
        <dbReference type="ARBA" id="ARBA00022989"/>
    </source>
</evidence>
<keyword evidence="6 12" id="KW-0812">Transmembrane</keyword>
<evidence type="ECO:0000256" key="5">
    <source>
        <dbReference type="ARBA" id="ARBA00022614"/>
    </source>
</evidence>
<sequence>MHKRLRVLALSGNHVSATNKSPVSDLPLLYKLHLSGCSITEFPEFVKSQNIERWRNLSTLDLSENNFNGSIPRCLGNLKQLHVLNLANNAFTGLIPSSMGNLTALESLDVSQNQLSGEIPQELGSLSFLSYMNFSHNQLTGLVPGGTQFQRLNCTSFDDNKGLSGPSLEEICRDIHTPTPHETLESEEEEEEEEVLSWIAAVIGVIPGIAFGWVIGYIIVSYKPECGPITFSKVHKVFGASKVSKLLSEVPEEQRQETVNSMAYEAAVRLKNPVYGCIGAIASPQQKMLEHQHDIALARSLLLAHSISMIMFSEFDDGEKAHATLLVAAYFDSFHFQFNRSTVPLRGKLP</sequence>
<comment type="similarity">
    <text evidence="2">Belongs to the LOB domain-containing protein family.</text>
</comment>
<feature type="transmembrane region" description="Helical" evidence="12">
    <location>
        <begin position="195"/>
        <end position="220"/>
    </location>
</feature>
<dbReference type="PANTHER" id="PTHR27004">
    <property type="entry name" value="RECEPTOR-LIKE PROTEIN 12 ISOFORM X1"/>
    <property type="match status" value="1"/>
</dbReference>
<keyword evidence="5" id="KW-0433">Leucine-rich repeat</keyword>
<gene>
    <name evidence="14" type="ORF">F2Q69_00038775</name>
</gene>
<dbReference type="SUPFAM" id="SSF52058">
    <property type="entry name" value="L domain-like"/>
    <property type="match status" value="1"/>
</dbReference>
<keyword evidence="4" id="KW-1003">Cell membrane</keyword>
<evidence type="ECO:0000256" key="1">
    <source>
        <dbReference type="ARBA" id="ARBA00004251"/>
    </source>
</evidence>
<dbReference type="PROSITE" id="PS50891">
    <property type="entry name" value="LOB"/>
    <property type="match status" value="1"/>
</dbReference>
<dbReference type="Pfam" id="PF23598">
    <property type="entry name" value="LRR_14"/>
    <property type="match status" value="1"/>
</dbReference>
<dbReference type="GO" id="GO:0005886">
    <property type="term" value="C:plasma membrane"/>
    <property type="evidence" value="ECO:0007669"/>
    <property type="project" value="UniProtKB-SubCell"/>
</dbReference>
<evidence type="ECO:0000313" key="15">
    <source>
        <dbReference type="Proteomes" id="UP000712600"/>
    </source>
</evidence>
<reference evidence="14" key="1">
    <citation type="submission" date="2019-12" db="EMBL/GenBank/DDBJ databases">
        <title>Genome sequencing and annotation of Brassica cretica.</title>
        <authorList>
            <person name="Studholme D.J."/>
            <person name="Sarris P."/>
        </authorList>
    </citation>
    <scope>NUCLEOTIDE SEQUENCE</scope>
    <source>
        <strain evidence="14">PFS-109/04</strain>
        <tissue evidence="14">Leaf</tissue>
    </source>
</reference>
<evidence type="ECO:0000256" key="3">
    <source>
        <dbReference type="ARBA" id="ARBA00009592"/>
    </source>
</evidence>
<accession>A0A8S9SCF5</accession>
<dbReference type="Pfam" id="PF03195">
    <property type="entry name" value="LOB"/>
    <property type="match status" value="1"/>
</dbReference>
<evidence type="ECO:0000256" key="12">
    <source>
        <dbReference type="SAM" id="Phobius"/>
    </source>
</evidence>
<organism evidence="14 15">
    <name type="scientific">Brassica cretica</name>
    <name type="common">Mustard</name>
    <dbReference type="NCBI Taxonomy" id="69181"/>
    <lineage>
        <taxon>Eukaryota</taxon>
        <taxon>Viridiplantae</taxon>
        <taxon>Streptophyta</taxon>
        <taxon>Embryophyta</taxon>
        <taxon>Tracheophyta</taxon>
        <taxon>Spermatophyta</taxon>
        <taxon>Magnoliopsida</taxon>
        <taxon>eudicotyledons</taxon>
        <taxon>Gunneridae</taxon>
        <taxon>Pentapetalae</taxon>
        <taxon>rosids</taxon>
        <taxon>malvids</taxon>
        <taxon>Brassicales</taxon>
        <taxon>Brassicaceae</taxon>
        <taxon>Brassiceae</taxon>
        <taxon>Brassica</taxon>
    </lineage>
</organism>
<protein>
    <recommendedName>
        <fullName evidence="13">LOB domain-containing protein</fullName>
    </recommendedName>
</protein>
<feature type="domain" description="LOB" evidence="13">
    <location>
        <begin position="201"/>
        <end position="302"/>
    </location>
</feature>
<dbReference type="AlphaFoldDB" id="A0A8S9SCF5"/>
<dbReference type="EMBL" id="QGKX02000004">
    <property type="protein sequence ID" value="KAF3598347.1"/>
    <property type="molecule type" value="Genomic_DNA"/>
</dbReference>
<evidence type="ECO:0000313" key="14">
    <source>
        <dbReference type="EMBL" id="KAF3598347.1"/>
    </source>
</evidence>
<dbReference type="PANTHER" id="PTHR27004:SF422">
    <property type="entry name" value="LEUCINE-RICH REPEAT-CONTAINING N-TERMINAL PLANT-TYPE DOMAIN-CONTAINING PROTEIN"/>
    <property type="match status" value="1"/>
</dbReference>
<dbReference type="FunFam" id="3.80.10.10:FF:000111">
    <property type="entry name" value="LRR receptor-like serine/threonine-protein kinase ERECTA"/>
    <property type="match status" value="1"/>
</dbReference>
<dbReference type="Proteomes" id="UP000712600">
    <property type="component" value="Unassembled WGS sequence"/>
</dbReference>
<evidence type="ECO:0000256" key="9">
    <source>
        <dbReference type="ARBA" id="ARBA00023136"/>
    </source>
</evidence>
<keyword evidence="9 12" id="KW-0472">Membrane</keyword>
<keyword evidence="7" id="KW-0677">Repeat</keyword>
<comment type="caution">
    <text evidence="14">The sequence shown here is derived from an EMBL/GenBank/DDBJ whole genome shotgun (WGS) entry which is preliminary data.</text>
</comment>
<evidence type="ECO:0000256" key="6">
    <source>
        <dbReference type="ARBA" id="ARBA00022692"/>
    </source>
</evidence>
<evidence type="ECO:0000256" key="11">
    <source>
        <dbReference type="ARBA" id="ARBA00023180"/>
    </source>
</evidence>
<dbReference type="Gene3D" id="3.80.10.10">
    <property type="entry name" value="Ribonuclease Inhibitor"/>
    <property type="match status" value="1"/>
</dbReference>
<proteinExistence type="inferred from homology"/>
<evidence type="ECO:0000256" key="7">
    <source>
        <dbReference type="ARBA" id="ARBA00022737"/>
    </source>
</evidence>
<keyword evidence="10" id="KW-0675">Receptor</keyword>
<evidence type="ECO:0000256" key="10">
    <source>
        <dbReference type="ARBA" id="ARBA00023170"/>
    </source>
</evidence>
<name>A0A8S9SCF5_BRACR</name>
<dbReference type="PRINTS" id="PR00019">
    <property type="entry name" value="LEURICHRPT"/>
</dbReference>
<keyword evidence="11" id="KW-0325">Glycoprotein</keyword>
<evidence type="ECO:0000259" key="13">
    <source>
        <dbReference type="PROSITE" id="PS50891"/>
    </source>
</evidence>